<reference evidence="3 4" key="1">
    <citation type="journal article" date="2015" name="Genome Announc.">
        <title>Expanding the biotechnology potential of lactobacilli through comparative genomics of 213 strains and associated genera.</title>
        <authorList>
            <person name="Sun Z."/>
            <person name="Harris H.M."/>
            <person name="McCann A."/>
            <person name="Guo C."/>
            <person name="Argimon S."/>
            <person name="Zhang W."/>
            <person name="Yang X."/>
            <person name="Jeffery I.B."/>
            <person name="Cooney J.C."/>
            <person name="Kagawa T.F."/>
            <person name="Liu W."/>
            <person name="Song Y."/>
            <person name="Salvetti E."/>
            <person name="Wrobel A."/>
            <person name="Rasinkangas P."/>
            <person name="Parkhill J."/>
            <person name="Rea M.C."/>
            <person name="O'Sullivan O."/>
            <person name="Ritari J."/>
            <person name="Douillard F.P."/>
            <person name="Paul Ross R."/>
            <person name="Yang R."/>
            <person name="Briner A.E."/>
            <person name="Felis G.E."/>
            <person name="de Vos W.M."/>
            <person name="Barrangou R."/>
            <person name="Klaenhammer T.R."/>
            <person name="Caufield P.W."/>
            <person name="Cui Y."/>
            <person name="Zhang H."/>
            <person name="O'Toole P.W."/>
        </authorList>
    </citation>
    <scope>NUCLEOTIDE SEQUENCE [LARGE SCALE GENOMIC DNA]</scope>
    <source>
        <strain evidence="3 4">DSM 21115</strain>
    </source>
</reference>
<dbReference type="AlphaFoldDB" id="A0A0R2NS79"/>
<evidence type="ECO:0000259" key="2">
    <source>
        <dbReference type="PROSITE" id="PS51096"/>
    </source>
</evidence>
<dbReference type="InterPro" id="IPR036662">
    <property type="entry name" value="PTS_EIIA_man-typ_sf"/>
</dbReference>
<proteinExistence type="predicted"/>
<dbReference type="RefSeq" id="WP_024625058.1">
    <property type="nucleotide sequence ID" value="NZ_AYGX02000039.1"/>
</dbReference>
<comment type="caution">
    <text evidence="3">The sequence shown here is derived from an EMBL/GenBank/DDBJ whole genome shotgun (WGS) entry which is preliminary data.</text>
</comment>
<name>A0A0R2NS79_9LACO</name>
<dbReference type="PANTHER" id="PTHR33799:SF1">
    <property type="entry name" value="PTS SYSTEM MANNOSE-SPECIFIC EIIAB COMPONENT-RELATED"/>
    <property type="match status" value="1"/>
</dbReference>
<dbReference type="GO" id="GO:0009401">
    <property type="term" value="P:phosphoenolpyruvate-dependent sugar phosphotransferase system"/>
    <property type="evidence" value="ECO:0007669"/>
    <property type="project" value="InterPro"/>
</dbReference>
<dbReference type="InterPro" id="IPR004701">
    <property type="entry name" value="PTS_EIIA_man-typ"/>
</dbReference>
<dbReference type="Gene3D" id="3.40.50.510">
    <property type="entry name" value="Phosphotransferase system, mannose-type IIA component"/>
    <property type="match status" value="1"/>
</dbReference>
<organism evidence="3 4">
    <name type="scientific">Lactiplantibacillus fabifermentans DSM 21115</name>
    <dbReference type="NCBI Taxonomy" id="1413187"/>
    <lineage>
        <taxon>Bacteria</taxon>
        <taxon>Bacillati</taxon>
        <taxon>Bacillota</taxon>
        <taxon>Bacilli</taxon>
        <taxon>Lactobacillales</taxon>
        <taxon>Lactobacillaceae</taxon>
        <taxon>Lactiplantibacillus</taxon>
    </lineage>
</organism>
<protein>
    <recommendedName>
        <fullName evidence="2">PTS EIIA type-4 domain-containing protein</fullName>
    </recommendedName>
</protein>
<evidence type="ECO:0000256" key="1">
    <source>
        <dbReference type="ARBA" id="ARBA00022679"/>
    </source>
</evidence>
<dbReference type="Pfam" id="PF03610">
    <property type="entry name" value="EIIA-man"/>
    <property type="match status" value="1"/>
</dbReference>
<dbReference type="PANTHER" id="PTHR33799">
    <property type="entry name" value="PTS PERMEASE-RELATED-RELATED"/>
    <property type="match status" value="1"/>
</dbReference>
<evidence type="ECO:0000313" key="4">
    <source>
        <dbReference type="Proteomes" id="UP000050920"/>
    </source>
</evidence>
<dbReference type="GO" id="GO:0016740">
    <property type="term" value="F:transferase activity"/>
    <property type="evidence" value="ECO:0007669"/>
    <property type="project" value="UniProtKB-KW"/>
</dbReference>
<accession>A0A0R2NS79</accession>
<dbReference type="EMBL" id="AYGX02000039">
    <property type="protein sequence ID" value="KRO28527.1"/>
    <property type="molecule type" value="Genomic_DNA"/>
</dbReference>
<dbReference type="Proteomes" id="UP000050920">
    <property type="component" value="Unassembled WGS sequence"/>
</dbReference>
<gene>
    <name evidence="3" type="ORF">DY78_GL002304</name>
</gene>
<dbReference type="InterPro" id="IPR051471">
    <property type="entry name" value="Bacterial_PTS_sugar_comp"/>
</dbReference>
<dbReference type="SUPFAM" id="SSF53062">
    <property type="entry name" value="PTS system fructose IIA component-like"/>
    <property type="match status" value="1"/>
</dbReference>
<sequence>MKPNLLLLSHGKMAQEALNSAEMIAGKIENVAVVSMAADDGLSGTIAKIQAAVDPTVPTIALADLLGGTPCNSVVNVAATIPNLHVMAGLNLGMIIDYALSSEQDVDKLMQQLAQTGTQGVQIVKDDELDLDDLDE</sequence>
<keyword evidence="1" id="KW-0808">Transferase</keyword>
<dbReference type="GO" id="GO:0016020">
    <property type="term" value="C:membrane"/>
    <property type="evidence" value="ECO:0007669"/>
    <property type="project" value="InterPro"/>
</dbReference>
<keyword evidence="4" id="KW-1185">Reference proteome</keyword>
<evidence type="ECO:0000313" key="3">
    <source>
        <dbReference type="EMBL" id="KRO28527.1"/>
    </source>
</evidence>
<feature type="domain" description="PTS EIIA type-4" evidence="2">
    <location>
        <begin position="2"/>
        <end position="121"/>
    </location>
</feature>
<dbReference type="PROSITE" id="PS51096">
    <property type="entry name" value="PTS_EIIA_TYPE_4"/>
    <property type="match status" value="1"/>
</dbReference>